<keyword evidence="6" id="KW-1185">Reference proteome</keyword>
<dbReference type="PRINTS" id="PR00032">
    <property type="entry name" value="HTHARAC"/>
</dbReference>
<dbReference type="EMBL" id="PYFT01000001">
    <property type="protein sequence ID" value="PSR52501.1"/>
    <property type="molecule type" value="Genomic_DNA"/>
</dbReference>
<dbReference type="SUPFAM" id="SSF46689">
    <property type="entry name" value="Homeodomain-like"/>
    <property type="match status" value="1"/>
</dbReference>
<dbReference type="GO" id="GO:0003700">
    <property type="term" value="F:DNA-binding transcription factor activity"/>
    <property type="evidence" value="ECO:0007669"/>
    <property type="project" value="InterPro"/>
</dbReference>
<sequence length="296" mass="34460">MQVLNYNQQVPVYSLEPDEVAGNKHFRVYNFEGSLPNQSDLLVPHRKDHFLLVFIRRAGSRQWIDMTPYVLKDNTIYFSGPNQIIVKEGLEQLWSTGIAFTREFLAFQENASLSKLPLIQNSQGAHELLLTEADVNFVEEILAKINGEYQSSGEWQQRMLTAYLTVLLTYLSRLYTEQYKDNQTSADKLLLKKFQTKIDAYFRERHEVSDYASLLHISAGHLSEIVKKQSGKPAIKHIHERVVLETRRLLFHTDTSLKEIAFELGFTDASYFNRFFKRETGVTPAEYRANIRKMYH</sequence>
<keyword evidence="2" id="KW-0238">DNA-binding</keyword>
<dbReference type="InterPro" id="IPR018060">
    <property type="entry name" value="HTH_AraC"/>
</dbReference>
<dbReference type="SMART" id="SM00342">
    <property type="entry name" value="HTH_ARAC"/>
    <property type="match status" value="1"/>
</dbReference>
<dbReference type="PROSITE" id="PS01124">
    <property type="entry name" value="HTH_ARAC_FAMILY_2"/>
    <property type="match status" value="1"/>
</dbReference>
<evidence type="ECO:0000256" key="2">
    <source>
        <dbReference type="ARBA" id="ARBA00023125"/>
    </source>
</evidence>
<dbReference type="PANTHER" id="PTHR43280:SF32">
    <property type="entry name" value="TRANSCRIPTIONAL REGULATORY PROTEIN"/>
    <property type="match status" value="1"/>
</dbReference>
<evidence type="ECO:0000256" key="3">
    <source>
        <dbReference type="ARBA" id="ARBA00023163"/>
    </source>
</evidence>
<dbReference type="Gene3D" id="1.10.10.60">
    <property type="entry name" value="Homeodomain-like"/>
    <property type="match status" value="1"/>
</dbReference>
<evidence type="ECO:0000313" key="5">
    <source>
        <dbReference type="EMBL" id="PSR52501.1"/>
    </source>
</evidence>
<reference evidence="5 6" key="1">
    <citation type="submission" date="2018-03" db="EMBL/GenBank/DDBJ databases">
        <title>Adhaeribacter sp. HMF7605 Genome sequencing and assembly.</title>
        <authorList>
            <person name="Kang H."/>
            <person name="Kang J."/>
            <person name="Cha I."/>
            <person name="Kim H."/>
            <person name="Joh K."/>
        </authorList>
    </citation>
    <scope>NUCLEOTIDE SEQUENCE [LARGE SCALE GENOMIC DNA]</scope>
    <source>
        <strain evidence="5 6">HMF7605</strain>
    </source>
</reference>
<name>A0A2T2YAE5_9BACT</name>
<gene>
    <name evidence="5" type="ORF">AHMF7605_02655</name>
</gene>
<comment type="caution">
    <text evidence="5">The sequence shown here is derived from an EMBL/GenBank/DDBJ whole genome shotgun (WGS) entry which is preliminary data.</text>
</comment>
<dbReference type="InterPro" id="IPR020449">
    <property type="entry name" value="Tscrpt_reg_AraC-type_HTH"/>
</dbReference>
<dbReference type="AlphaFoldDB" id="A0A2T2YAE5"/>
<dbReference type="Proteomes" id="UP000240357">
    <property type="component" value="Unassembled WGS sequence"/>
</dbReference>
<organism evidence="5 6">
    <name type="scientific">Adhaeribacter arboris</name>
    <dbReference type="NCBI Taxonomy" id="2072846"/>
    <lineage>
        <taxon>Bacteria</taxon>
        <taxon>Pseudomonadati</taxon>
        <taxon>Bacteroidota</taxon>
        <taxon>Cytophagia</taxon>
        <taxon>Cytophagales</taxon>
        <taxon>Hymenobacteraceae</taxon>
        <taxon>Adhaeribacter</taxon>
    </lineage>
</organism>
<dbReference type="InterPro" id="IPR009057">
    <property type="entry name" value="Homeodomain-like_sf"/>
</dbReference>
<keyword evidence="3" id="KW-0804">Transcription</keyword>
<dbReference type="RefSeq" id="WP_106926183.1">
    <property type="nucleotide sequence ID" value="NZ_PYFT01000001.1"/>
</dbReference>
<protein>
    <submittedName>
        <fullName evidence="5">AraC family transcriptional regulator</fullName>
    </submittedName>
</protein>
<feature type="domain" description="HTH araC/xylS-type" evidence="4">
    <location>
        <begin position="192"/>
        <end position="290"/>
    </location>
</feature>
<accession>A0A2T2YAE5</accession>
<evidence type="ECO:0000256" key="1">
    <source>
        <dbReference type="ARBA" id="ARBA00023015"/>
    </source>
</evidence>
<dbReference type="Pfam" id="PF12833">
    <property type="entry name" value="HTH_18"/>
    <property type="match status" value="1"/>
</dbReference>
<dbReference type="PANTHER" id="PTHR43280">
    <property type="entry name" value="ARAC-FAMILY TRANSCRIPTIONAL REGULATOR"/>
    <property type="match status" value="1"/>
</dbReference>
<keyword evidence="1" id="KW-0805">Transcription regulation</keyword>
<evidence type="ECO:0000259" key="4">
    <source>
        <dbReference type="PROSITE" id="PS01124"/>
    </source>
</evidence>
<evidence type="ECO:0000313" key="6">
    <source>
        <dbReference type="Proteomes" id="UP000240357"/>
    </source>
</evidence>
<proteinExistence type="predicted"/>
<dbReference type="OrthoDB" id="9793451at2"/>
<dbReference type="GO" id="GO:0043565">
    <property type="term" value="F:sequence-specific DNA binding"/>
    <property type="evidence" value="ECO:0007669"/>
    <property type="project" value="InterPro"/>
</dbReference>